<gene>
    <name evidence="4" type="ORF">SAMN04488700_0810</name>
</gene>
<dbReference type="CDD" id="cd04301">
    <property type="entry name" value="NAT_SF"/>
    <property type="match status" value="1"/>
</dbReference>
<dbReference type="InterPro" id="IPR050680">
    <property type="entry name" value="YpeA/RimI_acetyltransf"/>
</dbReference>
<protein>
    <submittedName>
        <fullName evidence="4">Protein N-acetyltransferase, RimJ/RimL family</fullName>
    </submittedName>
</protein>
<dbReference type="PANTHER" id="PTHR43420">
    <property type="entry name" value="ACETYLTRANSFERASE"/>
    <property type="match status" value="1"/>
</dbReference>
<evidence type="ECO:0000259" key="3">
    <source>
        <dbReference type="PROSITE" id="PS51186"/>
    </source>
</evidence>
<organism evidence="4 5">
    <name type="scientific">Carnobacterium iners</name>
    <dbReference type="NCBI Taxonomy" id="1073423"/>
    <lineage>
        <taxon>Bacteria</taxon>
        <taxon>Bacillati</taxon>
        <taxon>Bacillota</taxon>
        <taxon>Bacilli</taxon>
        <taxon>Lactobacillales</taxon>
        <taxon>Carnobacteriaceae</taxon>
        <taxon>Carnobacterium</taxon>
    </lineage>
</organism>
<evidence type="ECO:0000256" key="1">
    <source>
        <dbReference type="ARBA" id="ARBA00022679"/>
    </source>
</evidence>
<dbReference type="PANTHER" id="PTHR43420:SF49">
    <property type="entry name" value="AMINO GROUP ACETYL TRANSFERASE"/>
    <property type="match status" value="1"/>
</dbReference>
<dbReference type="PROSITE" id="PS51186">
    <property type="entry name" value="GNAT"/>
    <property type="match status" value="1"/>
</dbReference>
<dbReference type="Pfam" id="PF00583">
    <property type="entry name" value="Acetyltransf_1"/>
    <property type="match status" value="1"/>
</dbReference>
<dbReference type="EMBL" id="FXBJ01000002">
    <property type="protein sequence ID" value="SMH27990.1"/>
    <property type="molecule type" value="Genomic_DNA"/>
</dbReference>
<dbReference type="RefSeq" id="WP_085559056.1">
    <property type="nucleotide sequence ID" value="NZ_FOAH01000023.1"/>
</dbReference>
<name>A0A1X7MT43_9LACT</name>
<dbReference type="SUPFAM" id="SSF55729">
    <property type="entry name" value="Acyl-CoA N-acyltransferases (Nat)"/>
    <property type="match status" value="1"/>
</dbReference>
<dbReference type="Proteomes" id="UP000193435">
    <property type="component" value="Unassembled WGS sequence"/>
</dbReference>
<evidence type="ECO:0000256" key="2">
    <source>
        <dbReference type="ARBA" id="ARBA00023315"/>
    </source>
</evidence>
<dbReference type="InterPro" id="IPR016181">
    <property type="entry name" value="Acyl_CoA_acyltransferase"/>
</dbReference>
<dbReference type="STRING" id="1073423.SAMN04488700_0810"/>
<evidence type="ECO:0000313" key="4">
    <source>
        <dbReference type="EMBL" id="SMH27990.1"/>
    </source>
</evidence>
<keyword evidence="1 4" id="KW-0808">Transferase</keyword>
<dbReference type="GO" id="GO:0016747">
    <property type="term" value="F:acyltransferase activity, transferring groups other than amino-acyl groups"/>
    <property type="evidence" value="ECO:0007669"/>
    <property type="project" value="InterPro"/>
</dbReference>
<dbReference type="InterPro" id="IPR000182">
    <property type="entry name" value="GNAT_dom"/>
</dbReference>
<reference evidence="4 5" key="1">
    <citation type="submission" date="2017-04" db="EMBL/GenBank/DDBJ databases">
        <authorList>
            <person name="Afonso C.L."/>
            <person name="Miller P.J."/>
            <person name="Scott M.A."/>
            <person name="Spackman E."/>
            <person name="Goraichik I."/>
            <person name="Dimitrov K.M."/>
            <person name="Suarez D.L."/>
            <person name="Swayne D.E."/>
        </authorList>
    </citation>
    <scope>NUCLEOTIDE SEQUENCE [LARGE SCALE GENOMIC DNA]</scope>
    <source>
        <strain evidence="4 5">LMG26642</strain>
    </source>
</reference>
<evidence type="ECO:0000313" key="5">
    <source>
        <dbReference type="Proteomes" id="UP000193435"/>
    </source>
</evidence>
<keyword evidence="5" id="KW-1185">Reference proteome</keyword>
<sequence length="194" mass="22639">MLDKTIPYAEIWMIRLLELPVIEQHLPEGFHFAFYQEDDEVEWAAIETAVSEFEDTVQALDYFEEKFAPHLKELQKRMVFVINSSGEKIGTCSAWWKETPNKERYPLIHWVAVKPSYQGKGIAKAMMTHTLKLLQSLEHTSPVYLHTQTWSHIAIRLYEYFGFEISSKNLDGSPNLDYEKTLLILAELKNQNNS</sequence>
<dbReference type="OrthoDB" id="581534at2"/>
<accession>A0A1X7MT43</accession>
<proteinExistence type="predicted"/>
<dbReference type="AlphaFoldDB" id="A0A1X7MT43"/>
<feature type="domain" description="N-acetyltransferase" evidence="3">
    <location>
        <begin position="30"/>
        <end position="183"/>
    </location>
</feature>
<dbReference type="Gene3D" id="3.40.630.30">
    <property type="match status" value="1"/>
</dbReference>
<keyword evidence="2" id="KW-0012">Acyltransferase</keyword>